<dbReference type="Proteomes" id="UP000011721">
    <property type="component" value="Chromosome"/>
</dbReference>
<organism evidence="3 4">
    <name type="scientific">Desulfocapsa sulfexigens (strain DSM 10523 / SB164P1)</name>
    <dbReference type="NCBI Taxonomy" id="1167006"/>
    <lineage>
        <taxon>Bacteria</taxon>
        <taxon>Pseudomonadati</taxon>
        <taxon>Thermodesulfobacteriota</taxon>
        <taxon>Desulfobulbia</taxon>
        <taxon>Desulfobulbales</taxon>
        <taxon>Desulfocapsaceae</taxon>
        <taxon>Desulfocapsa</taxon>
    </lineage>
</organism>
<dbReference type="PROSITE" id="PS51257">
    <property type="entry name" value="PROKAR_LIPOPROTEIN"/>
    <property type="match status" value="1"/>
</dbReference>
<reference evidence="4" key="1">
    <citation type="journal article" date="2013" name="Stand. Genomic Sci.">
        <title>Complete genome sequence of Desulfocapsa sulfexigens, a marine deltaproteobacterium specialized in disproportionating inorganic sulfur compounds.</title>
        <authorList>
            <person name="Finster K.W."/>
            <person name="Kjeldsen K.U."/>
            <person name="Kube M."/>
            <person name="Reinhardt R."/>
            <person name="Mussmann M."/>
            <person name="Amann R."/>
            <person name="Schreiber L."/>
        </authorList>
    </citation>
    <scope>NUCLEOTIDE SEQUENCE [LARGE SCALE GENOMIC DNA]</scope>
    <source>
        <strain evidence="4">DSM 10523 / SB164P1</strain>
    </source>
</reference>
<dbReference type="STRING" id="1167006.UWK_02547"/>
<dbReference type="HOGENOM" id="CLU_012817_13_0_7"/>
<dbReference type="GO" id="GO:0005886">
    <property type="term" value="C:plasma membrane"/>
    <property type="evidence" value="ECO:0007669"/>
    <property type="project" value="UniProtKB-SubCell"/>
</dbReference>
<dbReference type="Pfam" id="PF02321">
    <property type="entry name" value="OEP"/>
    <property type="match status" value="2"/>
</dbReference>
<dbReference type="AlphaFoldDB" id="M1P6K8"/>
<dbReference type="eggNOG" id="COG1538">
    <property type="taxonomic scope" value="Bacteria"/>
</dbReference>
<keyword evidence="2" id="KW-0812">Transmembrane</keyword>
<evidence type="ECO:0000313" key="4">
    <source>
        <dbReference type="Proteomes" id="UP000011721"/>
    </source>
</evidence>
<dbReference type="KEGG" id="dsf:UWK_02547"/>
<keyword evidence="2" id="KW-0472">Membrane</keyword>
<keyword evidence="2" id="KW-0564">Palmitate</keyword>
<gene>
    <name evidence="3" type="ordered locus">UWK_02547</name>
</gene>
<dbReference type="PANTHER" id="PTHR30203:SF31">
    <property type="entry name" value="RND EFFLUX SYSTEM, OUTER MEMBRANE LIPOPROTEIN, NODT"/>
    <property type="match status" value="1"/>
</dbReference>
<comment type="similarity">
    <text evidence="1 2">Belongs to the outer membrane factor (OMF) (TC 1.B.17) family.</text>
</comment>
<sequence length="489" mass="54300">MSIIFDKHPPDRNYERSILYGLLTLTLSLSGCMVGPDYQAPKGTSSVQISSIIYPGVRFEQTDLSHWWDIFNDPQLSSLIRLGEQNNFDIKMALARVKEARASLGIESSGLYPEIDADGAVTWAKESENVNPLATSEETKYAFSADASWEIDLFGRIRRSIEAATAEYQASWEDHNDVLISIRAEIAVNYFSMRTLQAQLETTKKNITSQQDMLHLTEVRYKNGIATYLDVAQATRELASTEAELPLLRIALQKNITALSVLTGQPSDILRQEFSTVRPIPVPPAELTVGIPAERIRQRPDVKLAERKIAAQTARIGVATADLYPSFSLVGSLGLASLDAGNFFNSASTVYGIGPSLHWNIFNMDRIRQNIAVQDARTEQALYSYELTMLNAIKEVEDSLSGFHEQRLRLEALNHSVQASKETVSMSIKLYKDGLTPFQDVLDAQRSLLNSESNQDAARGDAAVQLVSLYKALAGGWTTQPERHSELPQ</sequence>
<dbReference type="RefSeq" id="WP_015404769.1">
    <property type="nucleotide sequence ID" value="NC_020304.1"/>
</dbReference>
<dbReference type="Gene3D" id="1.20.1600.10">
    <property type="entry name" value="Outer membrane efflux proteins (OEP)"/>
    <property type="match status" value="1"/>
</dbReference>
<dbReference type="OrthoDB" id="9783163at2"/>
<name>M1P6K8_DESSD</name>
<dbReference type="SUPFAM" id="SSF56954">
    <property type="entry name" value="Outer membrane efflux proteins (OEP)"/>
    <property type="match status" value="1"/>
</dbReference>
<dbReference type="Gene3D" id="2.20.200.10">
    <property type="entry name" value="Outer membrane efflux proteins (OEP)"/>
    <property type="match status" value="1"/>
</dbReference>
<keyword evidence="2" id="KW-1134">Transmembrane beta strand</keyword>
<dbReference type="InterPro" id="IPR003423">
    <property type="entry name" value="OMP_efflux"/>
</dbReference>
<keyword evidence="2 3" id="KW-0449">Lipoprotein</keyword>
<keyword evidence="4" id="KW-1185">Reference proteome</keyword>
<dbReference type="InterPro" id="IPR010131">
    <property type="entry name" value="MdtP/NodT-like"/>
</dbReference>
<protein>
    <submittedName>
        <fullName evidence="3">Efflux transporter, outer membrane factor lipoprotein, NodT family</fullName>
    </submittedName>
</protein>
<dbReference type="NCBIfam" id="TIGR01845">
    <property type="entry name" value="outer_NodT"/>
    <property type="match status" value="1"/>
</dbReference>
<accession>M1P6K8</accession>
<proteinExistence type="inferred from homology"/>
<evidence type="ECO:0000256" key="2">
    <source>
        <dbReference type="RuleBase" id="RU362097"/>
    </source>
</evidence>
<comment type="subcellular location">
    <subcellularLocation>
        <location evidence="2">Cell membrane</location>
        <topology evidence="2">Lipid-anchor</topology>
    </subcellularLocation>
</comment>
<evidence type="ECO:0000256" key="1">
    <source>
        <dbReference type="ARBA" id="ARBA00007613"/>
    </source>
</evidence>
<evidence type="ECO:0000313" key="3">
    <source>
        <dbReference type="EMBL" id="AGF79083.1"/>
    </source>
</evidence>
<dbReference type="PANTHER" id="PTHR30203">
    <property type="entry name" value="OUTER MEMBRANE CATION EFFLUX PROTEIN"/>
    <property type="match status" value="1"/>
</dbReference>
<dbReference type="EMBL" id="CP003985">
    <property type="protein sequence ID" value="AGF79083.1"/>
    <property type="molecule type" value="Genomic_DNA"/>
</dbReference>
<dbReference type="GO" id="GO:0015562">
    <property type="term" value="F:efflux transmembrane transporter activity"/>
    <property type="evidence" value="ECO:0007669"/>
    <property type="project" value="InterPro"/>
</dbReference>